<keyword evidence="1" id="KW-0472">Membrane</keyword>
<organism evidence="3 4">
    <name type="scientific">Mycena pura</name>
    <dbReference type="NCBI Taxonomy" id="153505"/>
    <lineage>
        <taxon>Eukaryota</taxon>
        <taxon>Fungi</taxon>
        <taxon>Dikarya</taxon>
        <taxon>Basidiomycota</taxon>
        <taxon>Agaricomycotina</taxon>
        <taxon>Agaricomycetes</taxon>
        <taxon>Agaricomycetidae</taxon>
        <taxon>Agaricales</taxon>
        <taxon>Marasmiineae</taxon>
        <taxon>Mycenaceae</taxon>
        <taxon>Mycena</taxon>
    </lineage>
</organism>
<feature type="transmembrane region" description="Helical" evidence="1">
    <location>
        <begin position="46"/>
        <end position="72"/>
    </location>
</feature>
<keyword evidence="1" id="KW-1133">Transmembrane helix</keyword>
<evidence type="ECO:0000259" key="2">
    <source>
        <dbReference type="Pfam" id="PF20152"/>
    </source>
</evidence>
<dbReference type="EMBL" id="JARJCW010000007">
    <property type="protein sequence ID" value="KAJ7222583.1"/>
    <property type="molecule type" value="Genomic_DNA"/>
</dbReference>
<evidence type="ECO:0000256" key="1">
    <source>
        <dbReference type="SAM" id="Phobius"/>
    </source>
</evidence>
<dbReference type="AlphaFoldDB" id="A0AAD6YLG7"/>
<keyword evidence="1" id="KW-0812">Transmembrane</keyword>
<sequence length="355" mass="39838">MGAEATLNETFGLLYIAVVVSAALYGAGILQFWLYIRKYHAKDPLIVQFVVIAVIICDTVQQALLCHAGRLYREPRHPRFRRRASDRNIYIASRVSLIAQHSHDRVVFQLCDRDSCTTASPPQLVVPSSTLTAYRFYCWRIYKVGQSILLAGAVSLVSWSSCVLLIGKSLLLCHLKVEPMTVHVVYAVHAVQFKLLADLITLQKLAIAVDCLTAAADILISIVLILLLKLSKTGFKKSTDLINRLIIFTFNTGLPTSLSALVCAICVIAFPSTFFYIFFFLLLGRFYTNSLLVTLNSREFIKSANQQASGEQYSLEHSARNTTRVRNFYILKYASCLGSRFLQDAAARPDYYPDR</sequence>
<accession>A0AAD6YLG7</accession>
<name>A0AAD6YLG7_9AGAR</name>
<evidence type="ECO:0000313" key="4">
    <source>
        <dbReference type="Proteomes" id="UP001219525"/>
    </source>
</evidence>
<gene>
    <name evidence="3" type="ORF">GGX14DRAFT_694622</name>
</gene>
<protein>
    <recommendedName>
        <fullName evidence="2">DUF6534 domain-containing protein</fullName>
    </recommendedName>
</protein>
<dbReference type="PANTHER" id="PTHR40465">
    <property type="entry name" value="CHROMOSOME 1, WHOLE GENOME SHOTGUN SEQUENCE"/>
    <property type="match status" value="1"/>
</dbReference>
<feature type="transmembrane region" description="Helical" evidence="1">
    <location>
        <begin position="205"/>
        <end position="228"/>
    </location>
</feature>
<comment type="caution">
    <text evidence="3">The sequence shown here is derived from an EMBL/GenBank/DDBJ whole genome shotgun (WGS) entry which is preliminary data.</text>
</comment>
<feature type="domain" description="DUF6534" evidence="2">
    <location>
        <begin position="213"/>
        <end position="299"/>
    </location>
</feature>
<keyword evidence="4" id="KW-1185">Reference proteome</keyword>
<feature type="transmembrane region" description="Helical" evidence="1">
    <location>
        <begin position="12"/>
        <end position="34"/>
    </location>
</feature>
<dbReference type="Proteomes" id="UP001219525">
    <property type="component" value="Unassembled WGS sequence"/>
</dbReference>
<evidence type="ECO:0000313" key="3">
    <source>
        <dbReference type="EMBL" id="KAJ7222583.1"/>
    </source>
</evidence>
<feature type="transmembrane region" description="Helical" evidence="1">
    <location>
        <begin position="248"/>
        <end position="270"/>
    </location>
</feature>
<dbReference type="InterPro" id="IPR045339">
    <property type="entry name" value="DUF6534"/>
</dbReference>
<dbReference type="PANTHER" id="PTHR40465:SF1">
    <property type="entry name" value="DUF6534 DOMAIN-CONTAINING PROTEIN"/>
    <property type="match status" value="1"/>
</dbReference>
<proteinExistence type="predicted"/>
<dbReference type="Pfam" id="PF20152">
    <property type="entry name" value="DUF6534"/>
    <property type="match status" value="1"/>
</dbReference>
<feature type="transmembrane region" description="Helical" evidence="1">
    <location>
        <begin position="148"/>
        <end position="167"/>
    </location>
</feature>
<feature type="transmembrane region" description="Helical" evidence="1">
    <location>
        <begin position="276"/>
        <end position="295"/>
    </location>
</feature>
<reference evidence="3" key="1">
    <citation type="submission" date="2023-03" db="EMBL/GenBank/DDBJ databases">
        <title>Massive genome expansion in bonnet fungi (Mycena s.s.) driven by repeated elements and novel gene families across ecological guilds.</title>
        <authorList>
            <consortium name="Lawrence Berkeley National Laboratory"/>
            <person name="Harder C.B."/>
            <person name="Miyauchi S."/>
            <person name="Viragh M."/>
            <person name="Kuo A."/>
            <person name="Thoen E."/>
            <person name="Andreopoulos B."/>
            <person name="Lu D."/>
            <person name="Skrede I."/>
            <person name="Drula E."/>
            <person name="Henrissat B."/>
            <person name="Morin E."/>
            <person name="Kohler A."/>
            <person name="Barry K."/>
            <person name="LaButti K."/>
            <person name="Morin E."/>
            <person name="Salamov A."/>
            <person name="Lipzen A."/>
            <person name="Mereny Z."/>
            <person name="Hegedus B."/>
            <person name="Baldrian P."/>
            <person name="Stursova M."/>
            <person name="Weitz H."/>
            <person name="Taylor A."/>
            <person name="Grigoriev I.V."/>
            <person name="Nagy L.G."/>
            <person name="Martin F."/>
            <person name="Kauserud H."/>
        </authorList>
    </citation>
    <scope>NUCLEOTIDE SEQUENCE</scope>
    <source>
        <strain evidence="3">9144</strain>
    </source>
</reference>